<keyword evidence="3" id="KW-1185">Reference proteome</keyword>
<protein>
    <recommendedName>
        <fullName evidence="4">Serpentine_recp domain containing protein</fullName>
    </recommendedName>
</protein>
<proteinExistence type="predicted"/>
<sequence length="254" mass="27798">MKKITKLSLVIALVLEANIKVFAASGFEFALNVPLGASFGIFIGETTFTYPGLSTIAPAINSEVGFDAGVHAQIGYMIDFGAVGLSLLGDLGYSYDSYRMSFSLSSSVPGNNFDMKSYYSMYMHNFQIGILPKLNFGNFAIGIGAGVKIPMAGTIEAKTEANVNGQQIDFSQFNGSTKYVSSDFKTRVIPYIKATFDYSFFFNDRMAFVLGAYFGYDFGLAYKNNQPLFNDDSRLDSFDIGVNLGFKFGPRVGY</sequence>
<gene>
    <name evidence="2" type="ORF">BRSU_2508</name>
</gene>
<dbReference type="Proteomes" id="UP000043763">
    <property type="component" value="Unassembled WGS sequence"/>
</dbReference>
<feature type="chain" id="PRO_5005194655" description="Serpentine_recp domain containing protein" evidence="1">
    <location>
        <begin position="24"/>
        <end position="254"/>
    </location>
</feature>
<dbReference type="EMBL" id="CVLB01000003">
    <property type="protein sequence ID" value="CRF35215.1"/>
    <property type="molecule type" value="Genomic_DNA"/>
</dbReference>
<evidence type="ECO:0000313" key="2">
    <source>
        <dbReference type="EMBL" id="CRF35215.1"/>
    </source>
</evidence>
<reference evidence="3" key="1">
    <citation type="submission" date="2015-04" db="EMBL/GenBank/DDBJ databases">
        <authorList>
            <person name="Mushtaq Mamoona"/>
        </authorList>
    </citation>
    <scope>NUCLEOTIDE SEQUENCE [LARGE SCALE GENOMIC DNA]</scope>
    <source>
        <strain evidence="3">AN4859/03</strain>
    </source>
</reference>
<dbReference type="RefSeq" id="WP_048595858.1">
    <property type="nucleotide sequence ID" value="NZ_CVLB01000003.1"/>
</dbReference>
<evidence type="ECO:0000313" key="3">
    <source>
        <dbReference type="Proteomes" id="UP000043763"/>
    </source>
</evidence>
<accession>A0A0G4KA64</accession>
<feature type="signal peptide" evidence="1">
    <location>
        <begin position="1"/>
        <end position="23"/>
    </location>
</feature>
<dbReference type="AlphaFoldDB" id="A0A0G4KA64"/>
<name>A0A0G4KA64_9SPIR</name>
<evidence type="ECO:0000256" key="1">
    <source>
        <dbReference type="SAM" id="SignalP"/>
    </source>
</evidence>
<keyword evidence="1" id="KW-0732">Signal</keyword>
<organism evidence="2 3">
    <name type="scientific">Brachyspira suanatina</name>
    <dbReference type="NCBI Taxonomy" id="381802"/>
    <lineage>
        <taxon>Bacteria</taxon>
        <taxon>Pseudomonadati</taxon>
        <taxon>Spirochaetota</taxon>
        <taxon>Spirochaetia</taxon>
        <taxon>Brachyspirales</taxon>
        <taxon>Brachyspiraceae</taxon>
        <taxon>Brachyspira</taxon>
    </lineage>
</organism>
<evidence type="ECO:0008006" key="4">
    <source>
        <dbReference type="Google" id="ProtNLM"/>
    </source>
</evidence>
<dbReference type="OrthoDB" id="307795at2"/>